<comment type="caution">
    <text evidence="1">The sequence shown here is derived from an EMBL/GenBank/DDBJ whole genome shotgun (WGS) entry which is preliminary data.</text>
</comment>
<reference evidence="1 2" key="1">
    <citation type="journal article" date="2019" name="Genome Biol. Evol.">
        <title>Insights into the evolution of the New World diploid cottons (Gossypium, subgenus Houzingenia) based on genome sequencing.</title>
        <authorList>
            <person name="Grover C.E."/>
            <person name="Arick M.A. 2nd"/>
            <person name="Thrash A."/>
            <person name="Conover J.L."/>
            <person name="Sanders W.S."/>
            <person name="Peterson D.G."/>
            <person name="Frelichowski J.E."/>
            <person name="Scheffler J.A."/>
            <person name="Scheffler B.E."/>
            <person name="Wendel J.F."/>
        </authorList>
    </citation>
    <scope>NUCLEOTIDE SEQUENCE [LARGE SCALE GENOMIC DNA]</scope>
    <source>
        <strain evidence="1">8</strain>
        <tissue evidence="1">Leaf</tissue>
    </source>
</reference>
<gene>
    <name evidence="1" type="ORF">Gotri_007656</name>
</gene>
<protein>
    <submittedName>
        <fullName evidence="1">Uncharacterized protein</fullName>
    </submittedName>
</protein>
<feature type="non-terminal residue" evidence="1">
    <location>
        <position position="30"/>
    </location>
</feature>
<accession>A0A7J9EHI9</accession>
<organism evidence="1 2">
    <name type="scientific">Gossypium trilobum</name>
    <dbReference type="NCBI Taxonomy" id="34281"/>
    <lineage>
        <taxon>Eukaryota</taxon>
        <taxon>Viridiplantae</taxon>
        <taxon>Streptophyta</taxon>
        <taxon>Embryophyta</taxon>
        <taxon>Tracheophyta</taxon>
        <taxon>Spermatophyta</taxon>
        <taxon>Magnoliopsida</taxon>
        <taxon>eudicotyledons</taxon>
        <taxon>Gunneridae</taxon>
        <taxon>Pentapetalae</taxon>
        <taxon>rosids</taxon>
        <taxon>malvids</taxon>
        <taxon>Malvales</taxon>
        <taxon>Malvaceae</taxon>
        <taxon>Malvoideae</taxon>
        <taxon>Gossypium</taxon>
    </lineage>
</organism>
<dbReference type="Proteomes" id="UP000593568">
    <property type="component" value="Unassembled WGS sequence"/>
</dbReference>
<dbReference type="AlphaFoldDB" id="A0A7J9EHI9"/>
<sequence>MKQEFLLKSVDWSVLSLMEMISRYGGPNWN</sequence>
<name>A0A7J9EHI9_9ROSI</name>
<proteinExistence type="predicted"/>
<dbReference type="EMBL" id="JABEZW010000008">
    <property type="protein sequence ID" value="MBA0772244.1"/>
    <property type="molecule type" value="Genomic_DNA"/>
</dbReference>
<keyword evidence="2" id="KW-1185">Reference proteome</keyword>
<evidence type="ECO:0000313" key="2">
    <source>
        <dbReference type="Proteomes" id="UP000593568"/>
    </source>
</evidence>
<evidence type="ECO:0000313" key="1">
    <source>
        <dbReference type="EMBL" id="MBA0772244.1"/>
    </source>
</evidence>